<dbReference type="InterPro" id="IPR001509">
    <property type="entry name" value="Epimerase_deHydtase"/>
</dbReference>
<dbReference type="AlphaFoldDB" id="A0A4U1DBN9"/>
<dbReference type="PRINTS" id="PR01713">
    <property type="entry name" value="NUCEPIMERASE"/>
</dbReference>
<protein>
    <submittedName>
        <fullName evidence="3">NAD-dependent epimerase</fullName>
    </submittedName>
</protein>
<dbReference type="EMBL" id="SWBM01000001">
    <property type="protein sequence ID" value="TKC19648.1"/>
    <property type="molecule type" value="Genomic_DNA"/>
</dbReference>
<dbReference type="PANTHER" id="PTHR43574">
    <property type="entry name" value="EPIMERASE-RELATED"/>
    <property type="match status" value="1"/>
</dbReference>
<proteinExistence type="predicted"/>
<dbReference type="OrthoDB" id="9811743at2"/>
<dbReference type="Gene3D" id="3.40.50.720">
    <property type="entry name" value="NAD(P)-binding Rossmann-like Domain"/>
    <property type="match status" value="1"/>
</dbReference>
<evidence type="ECO:0000256" key="1">
    <source>
        <dbReference type="ARBA" id="ARBA00023027"/>
    </source>
</evidence>
<evidence type="ECO:0000259" key="2">
    <source>
        <dbReference type="Pfam" id="PF01370"/>
    </source>
</evidence>
<dbReference type="Proteomes" id="UP000307756">
    <property type="component" value="Unassembled WGS sequence"/>
</dbReference>
<reference evidence="3 4" key="1">
    <citation type="journal article" date="2011" name="J. Microbiol.">
        <title>Bacillus kyonggiensis sp. nov., isolated from soil of a lettuce field.</title>
        <authorList>
            <person name="Dong K."/>
            <person name="Lee S."/>
        </authorList>
    </citation>
    <scope>NUCLEOTIDE SEQUENCE [LARGE SCALE GENOMIC DNA]</scope>
    <source>
        <strain evidence="3 4">NB22</strain>
    </source>
</reference>
<comment type="caution">
    <text evidence="3">The sequence shown here is derived from an EMBL/GenBank/DDBJ whole genome shotgun (WGS) entry which is preliminary data.</text>
</comment>
<dbReference type="Pfam" id="PF01370">
    <property type="entry name" value="Epimerase"/>
    <property type="match status" value="1"/>
</dbReference>
<name>A0A4U1DBN9_9BACI</name>
<organism evidence="3 4">
    <name type="scientific">Robertmurraya kyonggiensis</name>
    <dbReference type="NCBI Taxonomy" id="1037680"/>
    <lineage>
        <taxon>Bacteria</taxon>
        <taxon>Bacillati</taxon>
        <taxon>Bacillota</taxon>
        <taxon>Bacilli</taxon>
        <taxon>Bacillales</taxon>
        <taxon>Bacillaceae</taxon>
        <taxon>Robertmurraya</taxon>
    </lineage>
</organism>
<keyword evidence="1" id="KW-0520">NAD</keyword>
<evidence type="ECO:0000313" key="4">
    <source>
        <dbReference type="Proteomes" id="UP000307756"/>
    </source>
</evidence>
<dbReference type="RefSeq" id="WP_136830553.1">
    <property type="nucleotide sequence ID" value="NZ_SWBM01000001.1"/>
</dbReference>
<keyword evidence="4" id="KW-1185">Reference proteome</keyword>
<sequence>MVEWTLPKLVLVTGCAGFIGFHLCKRLLEEGSVVVGIDQMNDYYEPQLKWDRLSSLKQGTNFTFVKGSIENKELLESLFQQYPFEVVVHLAAQAGVRYSLTNPDKYIQANIVGFANILECCRNHHIPHLLYASSSSVYGNHTHAPFSESARVDEPISLYAATKRANELMAYTYSHLYQLPATGMRFFTVYGPWGRPDMALFSFTQAILNFEPIKVYNFGKMKRDFTYIDDCVESMIRLIMRGPNREGSIPYKIYNIGNQHPISLSEFIEVLEKNIGKNAIKEYVPLQPGDVLETYALLQELIRDTGYKPLVTIEEGIKKFIDWYRDYYN</sequence>
<gene>
    <name evidence="3" type="ORF">FA727_08965</name>
</gene>
<dbReference type="SUPFAM" id="SSF51735">
    <property type="entry name" value="NAD(P)-binding Rossmann-fold domains"/>
    <property type="match status" value="1"/>
</dbReference>
<dbReference type="CDD" id="cd05253">
    <property type="entry name" value="UDP_GE_SDE_e"/>
    <property type="match status" value="1"/>
</dbReference>
<accession>A0A4U1DBN9</accession>
<feature type="domain" description="NAD-dependent epimerase/dehydratase" evidence="2">
    <location>
        <begin position="10"/>
        <end position="257"/>
    </location>
</feature>
<dbReference type="InterPro" id="IPR036291">
    <property type="entry name" value="NAD(P)-bd_dom_sf"/>
</dbReference>
<evidence type="ECO:0000313" key="3">
    <source>
        <dbReference type="EMBL" id="TKC19648.1"/>
    </source>
</evidence>
<dbReference type="Gene3D" id="3.90.25.10">
    <property type="entry name" value="UDP-galactose 4-epimerase, domain 1"/>
    <property type="match status" value="1"/>
</dbReference>